<proteinExistence type="predicted"/>
<gene>
    <name evidence="1" type="ORF">HMPREF0080_00909</name>
</gene>
<dbReference type="HOGENOM" id="CLU_3131645_0_0_9"/>
<dbReference type="STRING" id="861450.HMPREF0080_00909"/>
<dbReference type="AlphaFoldDB" id="G9YGY9"/>
<sequence>MPAADFTDLSEAYAKWSGERRRYSLMFKERSCSDRFFFILLPCRLGKSF</sequence>
<evidence type="ECO:0000313" key="2">
    <source>
        <dbReference type="Proteomes" id="UP000005481"/>
    </source>
</evidence>
<accession>G9YGY9</accession>
<dbReference type="Proteomes" id="UP000005481">
    <property type="component" value="Unassembled WGS sequence"/>
</dbReference>
<protein>
    <submittedName>
        <fullName evidence="1">Uncharacterized protein</fullName>
    </submittedName>
</protein>
<comment type="caution">
    <text evidence="1">The sequence shown here is derived from an EMBL/GenBank/DDBJ whole genome shotgun (WGS) entry which is preliminary data.</text>
</comment>
<organism evidence="1 2">
    <name type="scientific">Anaeroglobus geminatus F0357</name>
    <dbReference type="NCBI Taxonomy" id="861450"/>
    <lineage>
        <taxon>Bacteria</taxon>
        <taxon>Bacillati</taxon>
        <taxon>Bacillota</taxon>
        <taxon>Negativicutes</taxon>
        <taxon>Veillonellales</taxon>
        <taxon>Veillonellaceae</taxon>
        <taxon>Anaeroglobus</taxon>
    </lineage>
</organism>
<keyword evidence="2" id="KW-1185">Reference proteome</keyword>
<name>G9YGY9_9FIRM</name>
<dbReference type="EMBL" id="AGCJ01000030">
    <property type="protein sequence ID" value="EHM41687.1"/>
    <property type="molecule type" value="Genomic_DNA"/>
</dbReference>
<reference evidence="1 2" key="1">
    <citation type="submission" date="2011-08" db="EMBL/GenBank/DDBJ databases">
        <authorList>
            <person name="Weinstock G."/>
            <person name="Sodergren E."/>
            <person name="Clifton S."/>
            <person name="Fulton L."/>
            <person name="Fulton B."/>
            <person name="Courtney L."/>
            <person name="Fronick C."/>
            <person name="Harrison M."/>
            <person name="Strong C."/>
            <person name="Farmer C."/>
            <person name="Delahaunty K."/>
            <person name="Markovic C."/>
            <person name="Hall O."/>
            <person name="Minx P."/>
            <person name="Tomlinson C."/>
            <person name="Mitreva M."/>
            <person name="Hou S."/>
            <person name="Chen J."/>
            <person name="Wollam A."/>
            <person name="Pepin K.H."/>
            <person name="Johnson M."/>
            <person name="Bhonagiri V."/>
            <person name="Zhang X."/>
            <person name="Suruliraj S."/>
            <person name="Warren W."/>
            <person name="Chinwalla A."/>
            <person name="Mardis E.R."/>
            <person name="Wilson R.K."/>
        </authorList>
    </citation>
    <scope>NUCLEOTIDE SEQUENCE [LARGE SCALE GENOMIC DNA]</scope>
    <source>
        <strain evidence="1 2">F0357</strain>
    </source>
</reference>
<evidence type="ECO:0000313" key="1">
    <source>
        <dbReference type="EMBL" id="EHM41687.1"/>
    </source>
</evidence>